<evidence type="ECO:0000313" key="2">
    <source>
        <dbReference type="EMBL" id="KAE8271697.1"/>
    </source>
</evidence>
<dbReference type="AlphaFoldDB" id="A0A8X7NEZ3"/>
<feature type="compositionally biased region" description="Basic and acidic residues" evidence="1">
    <location>
        <begin position="634"/>
        <end position="648"/>
    </location>
</feature>
<feature type="region of interest" description="Disordered" evidence="1">
    <location>
        <begin position="196"/>
        <end position="233"/>
    </location>
</feature>
<evidence type="ECO:0008006" key="4">
    <source>
        <dbReference type="Google" id="ProtNLM"/>
    </source>
</evidence>
<feature type="compositionally biased region" description="Basic and acidic residues" evidence="1">
    <location>
        <begin position="211"/>
        <end position="233"/>
    </location>
</feature>
<feature type="region of interest" description="Disordered" evidence="1">
    <location>
        <begin position="86"/>
        <end position="105"/>
    </location>
</feature>
<evidence type="ECO:0000313" key="3">
    <source>
        <dbReference type="Proteomes" id="UP000078113"/>
    </source>
</evidence>
<name>A0A8X7NEZ3_9BASI</name>
<dbReference type="GO" id="GO:0008298">
    <property type="term" value="P:intracellular mRNA localization"/>
    <property type="evidence" value="ECO:0007669"/>
    <property type="project" value="TreeGrafter"/>
</dbReference>
<feature type="region of interest" description="Disordered" evidence="1">
    <location>
        <begin position="276"/>
        <end position="327"/>
    </location>
</feature>
<dbReference type="GO" id="GO:0005783">
    <property type="term" value="C:endoplasmic reticulum"/>
    <property type="evidence" value="ECO:0007669"/>
    <property type="project" value="TreeGrafter"/>
</dbReference>
<evidence type="ECO:0000256" key="1">
    <source>
        <dbReference type="SAM" id="MobiDB-lite"/>
    </source>
</evidence>
<dbReference type="PANTHER" id="PTHR31027">
    <property type="entry name" value="NUCLEAR SEGREGATION PROTEIN BFR1"/>
    <property type="match status" value="1"/>
</dbReference>
<feature type="compositionally biased region" description="Low complexity" evidence="1">
    <location>
        <begin position="12"/>
        <end position="37"/>
    </location>
</feature>
<feature type="compositionally biased region" description="Acidic residues" evidence="1">
    <location>
        <begin position="601"/>
        <end position="613"/>
    </location>
</feature>
<keyword evidence="3" id="KW-1185">Reference proteome</keyword>
<dbReference type="InterPro" id="IPR039604">
    <property type="entry name" value="Bfr1"/>
</dbReference>
<organism evidence="2 3">
    <name type="scientific">Tilletia walkeri</name>
    <dbReference type="NCBI Taxonomy" id="117179"/>
    <lineage>
        <taxon>Eukaryota</taxon>
        <taxon>Fungi</taxon>
        <taxon>Dikarya</taxon>
        <taxon>Basidiomycota</taxon>
        <taxon>Ustilaginomycotina</taxon>
        <taxon>Exobasidiomycetes</taxon>
        <taxon>Tilletiales</taxon>
        <taxon>Tilletiaceae</taxon>
        <taxon>Tilletia</taxon>
    </lineage>
</organism>
<proteinExistence type="predicted"/>
<feature type="compositionally biased region" description="Basic and acidic residues" evidence="1">
    <location>
        <begin position="383"/>
        <end position="398"/>
    </location>
</feature>
<feature type="region of interest" description="Disordered" evidence="1">
    <location>
        <begin position="1"/>
        <end position="66"/>
    </location>
</feature>
<feature type="compositionally biased region" description="Acidic residues" evidence="1">
    <location>
        <begin position="649"/>
        <end position="659"/>
    </location>
</feature>
<accession>A0A8X7NEZ3</accession>
<feature type="region of interest" description="Disordered" evidence="1">
    <location>
        <begin position="524"/>
        <end position="659"/>
    </location>
</feature>
<dbReference type="GO" id="GO:0003729">
    <property type="term" value="F:mRNA binding"/>
    <property type="evidence" value="ECO:0007669"/>
    <property type="project" value="TreeGrafter"/>
</dbReference>
<dbReference type="Proteomes" id="UP000078113">
    <property type="component" value="Unassembled WGS sequence"/>
</dbReference>
<sequence length="659" mass="70553">MAPPPASKAKGKVGAPSSASAAPASTAAPTPTPAAATDGEQAAASSSSNIDIVKTGGGKPDQQHHYAQLDALKEDIAKTQAELDNVRSILNGTGPSKDTPEGKRREALRSELDEIRNKQAGSKGSRGKVLDQIKALQDSTTKRIKDLNAAKAKLPFKSPADVDAQITRLNSQIESGTMKLVDERRAINEISNLRKAKKTYDQLEAQQTSIDNDRKQTDELRKTLDDPESRGLSKRYDEIKAELDTIAKETEKQAGSRSKLLDQRTALSKRLAELNQTRRDRQTAYRAENEKFHAKVQAEREKRNEKFRAEREATADAKRKEHEQQLREDAALPAFAKEIEDCDVLLNYFNTKAGLSGSPSSATAAASSGPSGSSADGNSRFGKPLEVRQVESTDDALKGMRVAKKKGDEDESDYFFSGAGKKGKGAKGGKGAGKQPAAPAATADASTNGAGPDSSASASAGGSTLHVPLGHLSALLALSIPPPASTADLPRVIDNLKLKKAYFVGNSDRVTQENIAKVEKMLGKGSLKNGGADPKSEATPAVAAKTEDDEQEGEKTKDSADVPEVSGEAVEEKAVETKEEKKEDKDDEDDEDEVEKKEEAAKDEEEEEKEEETVEKNAESEAAAPAETSEATEEAEKVEEVKTNGKADEADDDDDDDDE</sequence>
<feature type="region of interest" description="Disordered" evidence="1">
    <location>
        <begin position="356"/>
        <end position="465"/>
    </location>
</feature>
<reference evidence="2" key="1">
    <citation type="submission" date="2016-04" db="EMBL/GenBank/DDBJ databases">
        <authorList>
            <person name="Nguyen H.D."/>
            <person name="Samba Siva P."/>
            <person name="Cullis J."/>
            <person name="Levesque C.A."/>
            <person name="Hambleton S."/>
        </authorList>
    </citation>
    <scope>NUCLEOTIDE SEQUENCE</scope>
    <source>
        <strain evidence="2">DAOMC 236422</strain>
    </source>
</reference>
<reference evidence="2" key="2">
    <citation type="journal article" date="2019" name="IMA Fungus">
        <title>Genome sequencing and comparison of five Tilletia species to identify candidate genes for the detection of regulated species infecting wheat.</title>
        <authorList>
            <person name="Nguyen H.D.T."/>
            <person name="Sultana T."/>
            <person name="Kesanakurti P."/>
            <person name="Hambleton S."/>
        </authorList>
    </citation>
    <scope>NUCLEOTIDE SEQUENCE</scope>
    <source>
        <strain evidence="2">DAOMC 236422</strain>
    </source>
</reference>
<feature type="compositionally biased region" description="Basic and acidic residues" evidence="1">
    <location>
        <begin position="570"/>
        <end position="584"/>
    </location>
</feature>
<comment type="caution">
    <text evidence="2">The sequence shown here is derived from an EMBL/GenBank/DDBJ whole genome shotgun (WGS) entry which is preliminary data.</text>
</comment>
<feature type="compositionally biased region" description="Low complexity" evidence="1">
    <location>
        <begin position="433"/>
        <end position="463"/>
    </location>
</feature>
<protein>
    <recommendedName>
        <fullName evidence="4">Nuclear segregation protein Bfr1</fullName>
    </recommendedName>
</protein>
<feature type="compositionally biased region" description="Low complexity" evidence="1">
    <location>
        <begin position="356"/>
        <end position="379"/>
    </location>
</feature>
<dbReference type="PANTHER" id="PTHR31027:SF2">
    <property type="entry name" value="LEBERCILIN DOMAIN-CONTAINING PROTEIN"/>
    <property type="match status" value="1"/>
</dbReference>
<dbReference type="GO" id="GO:1990904">
    <property type="term" value="C:ribonucleoprotein complex"/>
    <property type="evidence" value="ECO:0007669"/>
    <property type="project" value="TreeGrafter"/>
</dbReference>
<gene>
    <name evidence="2" type="ORF">A4X09_0g644</name>
</gene>
<dbReference type="GO" id="GO:0042175">
    <property type="term" value="C:nuclear outer membrane-endoplasmic reticulum membrane network"/>
    <property type="evidence" value="ECO:0007669"/>
    <property type="project" value="TreeGrafter"/>
</dbReference>
<dbReference type="EMBL" id="LWDG02000012">
    <property type="protein sequence ID" value="KAE8271697.1"/>
    <property type="molecule type" value="Genomic_DNA"/>
</dbReference>
<feature type="compositionally biased region" description="Low complexity" evidence="1">
    <location>
        <begin position="620"/>
        <end position="629"/>
    </location>
</feature>